<sequence length="33" mass="3699">MSRRNRSNTTHGSTAITVKANIEGCSLRYFNGR</sequence>
<dbReference type="Proteomes" id="UP000747542">
    <property type="component" value="Unassembled WGS sequence"/>
</dbReference>
<name>A0A8J5KG79_HOMAM</name>
<evidence type="ECO:0000313" key="1">
    <source>
        <dbReference type="EMBL" id="KAG7171404.1"/>
    </source>
</evidence>
<reference evidence="1" key="1">
    <citation type="journal article" date="2021" name="Sci. Adv.">
        <title>The American lobster genome reveals insights on longevity, neural, and immune adaptations.</title>
        <authorList>
            <person name="Polinski J.M."/>
            <person name="Zimin A.V."/>
            <person name="Clark K.F."/>
            <person name="Kohn A.B."/>
            <person name="Sadowski N."/>
            <person name="Timp W."/>
            <person name="Ptitsyn A."/>
            <person name="Khanna P."/>
            <person name="Romanova D.Y."/>
            <person name="Williams P."/>
            <person name="Greenwood S.J."/>
            <person name="Moroz L.L."/>
            <person name="Walt D.R."/>
            <person name="Bodnar A.G."/>
        </authorList>
    </citation>
    <scope>NUCLEOTIDE SEQUENCE</scope>
    <source>
        <strain evidence="1">GMGI-L3</strain>
    </source>
</reference>
<keyword evidence="2" id="KW-1185">Reference proteome</keyword>
<proteinExistence type="predicted"/>
<dbReference type="EMBL" id="JAHLQT010012219">
    <property type="protein sequence ID" value="KAG7171404.1"/>
    <property type="molecule type" value="Genomic_DNA"/>
</dbReference>
<gene>
    <name evidence="1" type="ORF">Hamer_G021155</name>
</gene>
<accession>A0A8J5KG79</accession>
<comment type="caution">
    <text evidence="1">The sequence shown here is derived from an EMBL/GenBank/DDBJ whole genome shotgun (WGS) entry which is preliminary data.</text>
</comment>
<protein>
    <submittedName>
        <fullName evidence="1">Uncharacterized protein</fullName>
    </submittedName>
</protein>
<dbReference type="AlphaFoldDB" id="A0A8J5KG79"/>
<evidence type="ECO:0000313" key="2">
    <source>
        <dbReference type="Proteomes" id="UP000747542"/>
    </source>
</evidence>
<organism evidence="1 2">
    <name type="scientific">Homarus americanus</name>
    <name type="common">American lobster</name>
    <dbReference type="NCBI Taxonomy" id="6706"/>
    <lineage>
        <taxon>Eukaryota</taxon>
        <taxon>Metazoa</taxon>
        <taxon>Ecdysozoa</taxon>
        <taxon>Arthropoda</taxon>
        <taxon>Crustacea</taxon>
        <taxon>Multicrustacea</taxon>
        <taxon>Malacostraca</taxon>
        <taxon>Eumalacostraca</taxon>
        <taxon>Eucarida</taxon>
        <taxon>Decapoda</taxon>
        <taxon>Pleocyemata</taxon>
        <taxon>Astacidea</taxon>
        <taxon>Nephropoidea</taxon>
        <taxon>Nephropidae</taxon>
        <taxon>Homarus</taxon>
    </lineage>
</organism>